<organism evidence="2 3">
    <name type="scientific">Streptomyces gelaticus</name>
    <dbReference type="NCBI Taxonomy" id="285446"/>
    <lineage>
        <taxon>Bacteria</taxon>
        <taxon>Bacillati</taxon>
        <taxon>Actinomycetota</taxon>
        <taxon>Actinomycetes</taxon>
        <taxon>Kitasatosporales</taxon>
        <taxon>Streptomycetaceae</taxon>
        <taxon>Streptomyces</taxon>
    </lineage>
</organism>
<evidence type="ECO:0000256" key="1">
    <source>
        <dbReference type="SAM" id="MobiDB-lite"/>
    </source>
</evidence>
<proteinExistence type="predicted"/>
<feature type="region of interest" description="Disordered" evidence="1">
    <location>
        <begin position="44"/>
        <end position="90"/>
    </location>
</feature>
<dbReference type="EMBL" id="BMTF01000016">
    <property type="protein sequence ID" value="GGV90490.1"/>
    <property type="molecule type" value="Genomic_DNA"/>
</dbReference>
<gene>
    <name evidence="2" type="ORF">GCM10015535_46760</name>
</gene>
<dbReference type="Proteomes" id="UP000660675">
    <property type="component" value="Unassembled WGS sequence"/>
</dbReference>
<reference evidence="3" key="1">
    <citation type="journal article" date="2019" name="Int. J. Syst. Evol. Microbiol.">
        <title>The Global Catalogue of Microorganisms (GCM) 10K type strain sequencing project: providing services to taxonomists for standard genome sequencing and annotation.</title>
        <authorList>
            <consortium name="The Broad Institute Genomics Platform"/>
            <consortium name="The Broad Institute Genome Sequencing Center for Infectious Disease"/>
            <person name="Wu L."/>
            <person name="Ma J."/>
        </authorList>
    </citation>
    <scope>NUCLEOTIDE SEQUENCE [LARGE SCALE GENOMIC DNA]</scope>
    <source>
        <strain evidence="3">JCM 4376</strain>
    </source>
</reference>
<accession>A0ABQ2W2W1</accession>
<evidence type="ECO:0000313" key="3">
    <source>
        <dbReference type="Proteomes" id="UP000660675"/>
    </source>
</evidence>
<keyword evidence="3" id="KW-1185">Reference proteome</keyword>
<comment type="caution">
    <text evidence="2">The sequence shown here is derived from an EMBL/GenBank/DDBJ whole genome shotgun (WGS) entry which is preliminary data.</text>
</comment>
<evidence type="ECO:0000313" key="2">
    <source>
        <dbReference type="EMBL" id="GGV90490.1"/>
    </source>
</evidence>
<sequence length="90" mass="9421">MRHRVLDQRDDPGLGDVTCGEIGHDQRAGRVQRLFQGVHLHGPIVTPAANPPRAPAASVSALSEAAGRGTDESGTKGGLTGNPVENIFQM</sequence>
<name>A0ABQ2W2W1_9ACTN</name>
<protein>
    <submittedName>
        <fullName evidence="2">Uncharacterized protein</fullName>
    </submittedName>
</protein>